<dbReference type="EMBL" id="JAWWNJ010000097">
    <property type="protein sequence ID" value="KAK6996390.1"/>
    <property type="molecule type" value="Genomic_DNA"/>
</dbReference>
<dbReference type="SUPFAM" id="SSF52047">
    <property type="entry name" value="RNI-like"/>
    <property type="match status" value="1"/>
</dbReference>
<evidence type="ECO:0000313" key="3">
    <source>
        <dbReference type="Proteomes" id="UP001362999"/>
    </source>
</evidence>
<accession>A0AAV9ZZ38</accession>
<keyword evidence="3" id="KW-1185">Reference proteome</keyword>
<evidence type="ECO:0000256" key="1">
    <source>
        <dbReference type="SAM" id="SignalP"/>
    </source>
</evidence>
<reference evidence="2 3" key="1">
    <citation type="journal article" date="2024" name="J Genomics">
        <title>Draft genome sequencing and assembly of Favolaschia claudopus CIRM-BRFM 2984 isolated from oak limbs.</title>
        <authorList>
            <person name="Navarro D."/>
            <person name="Drula E."/>
            <person name="Chaduli D."/>
            <person name="Cazenave R."/>
            <person name="Ahrendt S."/>
            <person name="Wang J."/>
            <person name="Lipzen A."/>
            <person name="Daum C."/>
            <person name="Barry K."/>
            <person name="Grigoriev I.V."/>
            <person name="Favel A."/>
            <person name="Rosso M.N."/>
            <person name="Martin F."/>
        </authorList>
    </citation>
    <scope>NUCLEOTIDE SEQUENCE [LARGE SCALE GENOMIC DNA]</scope>
    <source>
        <strain evidence="2 3">CIRM-BRFM 2984</strain>
    </source>
</reference>
<evidence type="ECO:0000313" key="2">
    <source>
        <dbReference type="EMBL" id="KAK6996390.1"/>
    </source>
</evidence>
<feature type="chain" id="PRO_5043440861" description="F-box domain-containing protein" evidence="1">
    <location>
        <begin position="17"/>
        <end position="513"/>
    </location>
</feature>
<protein>
    <recommendedName>
        <fullName evidence="4">F-box domain-containing protein</fullName>
    </recommendedName>
</protein>
<comment type="caution">
    <text evidence="2">The sequence shown here is derived from an EMBL/GenBank/DDBJ whole genome shotgun (WGS) entry which is preliminary data.</text>
</comment>
<dbReference type="InterPro" id="IPR032675">
    <property type="entry name" value="LRR_dom_sf"/>
</dbReference>
<name>A0AAV9ZZ38_9AGAR</name>
<dbReference type="AlphaFoldDB" id="A0AAV9ZZ38"/>
<feature type="signal peptide" evidence="1">
    <location>
        <begin position="1"/>
        <end position="16"/>
    </location>
</feature>
<sequence length="513" mass="57330">MHKCLLVPELLRTILAHATTVEKETPGPLPPPAAYWPANPPRRETKSANPVAIALTCRTFLEPALDIIWHGIPCVDVLEACLPPPAAQDSSSWERLHYYADRVREFGLVNIKYTYLAQRNNSSILNRLVESKIQLFPNLITLCVQDKQILSVLDFFVAGKLKTIRLSSIYEYLDRQSPPLARIETLNCPSLRFFSISSCNFSADEILSLSKMIRHFTGVLHVHLDGRKEFPWSSDLIAHLSTIPSLQSISVAHATPDPSTLRAGFSALQSFSFVFPDTSTFFRRLDSIESTELSKISAHIHGVAPSEDRAPIQLALLKIRDRLQAAPAAEVDLQENGIGIHSQPNALDTPIISLEPLLDLRNLTSLTLRLHRLMEVDDALLQTMALAWPRLRKLSLSNCCAGPNDAKITLAGLLPLASHCNELEHCSLIIDADTVPENYLERPARRCRNPVRYLDFGGSRVKNPYFVAAYLSDLFPQLKIVSGYHDNGGWRLVGQLIKMFCAVRRQERIDAGN</sequence>
<keyword evidence="1" id="KW-0732">Signal</keyword>
<organism evidence="2 3">
    <name type="scientific">Favolaschia claudopus</name>
    <dbReference type="NCBI Taxonomy" id="2862362"/>
    <lineage>
        <taxon>Eukaryota</taxon>
        <taxon>Fungi</taxon>
        <taxon>Dikarya</taxon>
        <taxon>Basidiomycota</taxon>
        <taxon>Agaricomycotina</taxon>
        <taxon>Agaricomycetes</taxon>
        <taxon>Agaricomycetidae</taxon>
        <taxon>Agaricales</taxon>
        <taxon>Marasmiineae</taxon>
        <taxon>Mycenaceae</taxon>
        <taxon>Favolaschia</taxon>
    </lineage>
</organism>
<dbReference type="Proteomes" id="UP001362999">
    <property type="component" value="Unassembled WGS sequence"/>
</dbReference>
<gene>
    <name evidence="2" type="ORF">R3P38DRAFT_3070703</name>
</gene>
<evidence type="ECO:0008006" key="4">
    <source>
        <dbReference type="Google" id="ProtNLM"/>
    </source>
</evidence>
<proteinExistence type="predicted"/>
<dbReference type="Gene3D" id="3.80.10.10">
    <property type="entry name" value="Ribonuclease Inhibitor"/>
    <property type="match status" value="2"/>
</dbReference>